<keyword evidence="4" id="KW-0597">Phosphoprotein</keyword>
<dbReference type="SMART" id="SM00448">
    <property type="entry name" value="REC"/>
    <property type="match status" value="1"/>
</dbReference>
<dbReference type="SMART" id="SM00342">
    <property type="entry name" value="HTH_ARAC"/>
    <property type="match status" value="1"/>
</dbReference>
<evidence type="ECO:0000259" key="5">
    <source>
        <dbReference type="PROSITE" id="PS01124"/>
    </source>
</evidence>
<feature type="domain" description="Response regulatory" evidence="6">
    <location>
        <begin position="6"/>
        <end position="124"/>
    </location>
</feature>
<protein>
    <submittedName>
        <fullName evidence="7">Two-component system, response regulator YesN</fullName>
    </submittedName>
</protein>
<dbReference type="Pfam" id="PF12833">
    <property type="entry name" value="HTH_18"/>
    <property type="match status" value="1"/>
</dbReference>
<dbReference type="Gene3D" id="1.10.10.60">
    <property type="entry name" value="Homeodomain-like"/>
    <property type="match status" value="2"/>
</dbReference>
<dbReference type="GO" id="GO:0003700">
    <property type="term" value="F:DNA-binding transcription factor activity"/>
    <property type="evidence" value="ECO:0007669"/>
    <property type="project" value="InterPro"/>
</dbReference>
<dbReference type="PROSITE" id="PS01124">
    <property type="entry name" value="HTH_ARAC_FAMILY_2"/>
    <property type="match status" value="1"/>
</dbReference>
<evidence type="ECO:0000256" key="4">
    <source>
        <dbReference type="PROSITE-ProRule" id="PRU00169"/>
    </source>
</evidence>
<dbReference type="CDD" id="cd17536">
    <property type="entry name" value="REC_YesN-like"/>
    <property type="match status" value="1"/>
</dbReference>
<evidence type="ECO:0000259" key="6">
    <source>
        <dbReference type="PROSITE" id="PS50110"/>
    </source>
</evidence>
<dbReference type="RefSeq" id="WP_175490165.1">
    <property type="nucleotide sequence ID" value="NZ_FNJU01000001.1"/>
</dbReference>
<evidence type="ECO:0000256" key="1">
    <source>
        <dbReference type="ARBA" id="ARBA00023015"/>
    </source>
</evidence>
<feature type="domain" description="HTH araC/xylS-type" evidence="5">
    <location>
        <begin position="439"/>
        <end position="537"/>
    </location>
</feature>
<dbReference type="PANTHER" id="PTHR43280">
    <property type="entry name" value="ARAC-FAMILY TRANSCRIPTIONAL REGULATOR"/>
    <property type="match status" value="1"/>
</dbReference>
<keyword evidence="3" id="KW-0804">Transcription</keyword>
<dbReference type="InterPro" id="IPR011006">
    <property type="entry name" value="CheY-like_superfamily"/>
</dbReference>
<dbReference type="AlphaFoldDB" id="A0A1H0PZS0"/>
<accession>A0A1H0PZS0</accession>
<dbReference type="GO" id="GO:0043565">
    <property type="term" value="F:sequence-specific DNA binding"/>
    <property type="evidence" value="ECO:0007669"/>
    <property type="project" value="InterPro"/>
</dbReference>
<feature type="modified residue" description="4-aspartylphosphate" evidence="4">
    <location>
        <position position="60"/>
    </location>
</feature>
<evidence type="ECO:0000313" key="7">
    <source>
        <dbReference type="EMBL" id="SDP09996.1"/>
    </source>
</evidence>
<evidence type="ECO:0000256" key="2">
    <source>
        <dbReference type="ARBA" id="ARBA00023125"/>
    </source>
</evidence>
<dbReference type="PANTHER" id="PTHR43280:SF28">
    <property type="entry name" value="HTH-TYPE TRANSCRIPTIONAL ACTIVATOR RHAS"/>
    <property type="match status" value="1"/>
</dbReference>
<keyword evidence="1" id="KW-0805">Transcription regulation</keyword>
<dbReference type="SUPFAM" id="SSF46689">
    <property type="entry name" value="Homeodomain-like"/>
    <property type="match status" value="2"/>
</dbReference>
<dbReference type="Proteomes" id="UP000199159">
    <property type="component" value="Unassembled WGS sequence"/>
</dbReference>
<dbReference type="STRING" id="930152.SAMN05216565_101514"/>
<dbReference type="InterPro" id="IPR020449">
    <property type="entry name" value="Tscrpt_reg_AraC-type_HTH"/>
</dbReference>
<dbReference type="InterPro" id="IPR001789">
    <property type="entry name" value="Sig_transdc_resp-reg_receiver"/>
</dbReference>
<dbReference type="PROSITE" id="PS50110">
    <property type="entry name" value="RESPONSE_REGULATORY"/>
    <property type="match status" value="1"/>
</dbReference>
<evidence type="ECO:0000256" key="3">
    <source>
        <dbReference type="ARBA" id="ARBA00023163"/>
    </source>
</evidence>
<evidence type="ECO:0000313" key="8">
    <source>
        <dbReference type="Proteomes" id="UP000199159"/>
    </source>
</evidence>
<keyword evidence="2" id="KW-0238">DNA-binding</keyword>
<dbReference type="Pfam" id="PF00072">
    <property type="entry name" value="Response_reg"/>
    <property type="match status" value="1"/>
</dbReference>
<dbReference type="SUPFAM" id="SSF52172">
    <property type="entry name" value="CheY-like"/>
    <property type="match status" value="1"/>
</dbReference>
<organism evidence="7 8">
    <name type="scientific">Litchfieldia salsa</name>
    <dbReference type="NCBI Taxonomy" id="930152"/>
    <lineage>
        <taxon>Bacteria</taxon>
        <taxon>Bacillati</taxon>
        <taxon>Bacillota</taxon>
        <taxon>Bacilli</taxon>
        <taxon>Bacillales</taxon>
        <taxon>Bacillaceae</taxon>
        <taxon>Litchfieldia</taxon>
    </lineage>
</organism>
<reference evidence="8" key="1">
    <citation type="submission" date="2016-10" db="EMBL/GenBank/DDBJ databases">
        <authorList>
            <person name="Varghese N."/>
            <person name="Submissions S."/>
        </authorList>
    </citation>
    <scope>NUCLEOTIDE SEQUENCE [LARGE SCALE GENOMIC DNA]</scope>
    <source>
        <strain evidence="8">IBRC-M10078</strain>
    </source>
</reference>
<proteinExistence type="predicted"/>
<dbReference type="InterPro" id="IPR018060">
    <property type="entry name" value="HTH_AraC"/>
</dbReference>
<dbReference type="Gene3D" id="3.40.50.2300">
    <property type="match status" value="1"/>
</dbReference>
<name>A0A1H0PZS0_9BACI</name>
<gene>
    <name evidence="7" type="ORF">SAMN05216565_101514</name>
</gene>
<sequence>MHKKVRTIIVDDEARLRRGIERLVLFNNEDFEVVATFGTGKQCLEAIYESSIQFDLLITDIKMPEMDGLTLIKELKKIMNFHSIVISGFDDFHFLQTAIREGASDYLIKPIDREEFKSQIHKIRDKIISDWNHSRYLEDIQEKVSRLPYVQQLQMLSEITLRQEVDLSQLEWTKDFPKGQYQLLYVCVDHLVSSKTKAFQKEDWDAWIFAFDNISNELMNKTTNNTWKWKGDGLSYWMLFNQLDEGGSTTIINQFADELKQSIGRYTPFTCSIAISEKITDLALLSSVKDELLTYMKYRLVYGGNKIYSSSKVHKLKTGHEERTSSEIELKIDKVIFSLDRLNQEQVRKEIRNFLDSVESLSSPTDITHSLHLLGIRLINYVVKDTSSKNDLTLINELFELTNKLMTLNELKVAVYEWVNKVLKIIKNKNNIQPTDTVDLGKKWIGENLDKNITIQKIAFQVHMNPTYFSEYFKSQTGETILDYVTRMRIEKAKELLLSTDLKIYDISIEVGYTDTKYFSKLFKKYYGEVPSKFRDRLLFEQN</sequence>
<dbReference type="PRINTS" id="PR00032">
    <property type="entry name" value="HTHARAC"/>
</dbReference>
<dbReference type="EMBL" id="FNJU01000001">
    <property type="protein sequence ID" value="SDP09996.1"/>
    <property type="molecule type" value="Genomic_DNA"/>
</dbReference>
<dbReference type="InterPro" id="IPR009057">
    <property type="entry name" value="Homeodomain-like_sf"/>
</dbReference>
<keyword evidence="8" id="KW-1185">Reference proteome</keyword>
<dbReference type="GO" id="GO:0000160">
    <property type="term" value="P:phosphorelay signal transduction system"/>
    <property type="evidence" value="ECO:0007669"/>
    <property type="project" value="InterPro"/>
</dbReference>